<dbReference type="AlphaFoldDB" id="A0AAJ7Q828"/>
<reference evidence="3" key="1">
    <citation type="submission" date="2025-08" db="UniProtKB">
        <authorList>
            <consortium name="RefSeq"/>
        </authorList>
    </citation>
    <scope>IDENTIFICATION</scope>
    <source>
        <tissue evidence="3">Brain</tissue>
    </source>
</reference>
<feature type="compositionally biased region" description="Basic and acidic residues" evidence="1">
    <location>
        <begin position="285"/>
        <end position="298"/>
    </location>
</feature>
<evidence type="ECO:0000313" key="3">
    <source>
        <dbReference type="RefSeq" id="XP_018549318.1"/>
    </source>
</evidence>
<name>A0AAJ7Q828_LATCA</name>
<dbReference type="Proteomes" id="UP000694890">
    <property type="component" value="Linkage group LG16_LG22"/>
</dbReference>
<proteinExistence type="predicted"/>
<dbReference type="RefSeq" id="XP_018549318.1">
    <property type="nucleotide sequence ID" value="XM_018693802.2"/>
</dbReference>
<dbReference type="GeneID" id="108895166"/>
<gene>
    <name evidence="3" type="primary">LOC108895166</name>
</gene>
<protein>
    <submittedName>
        <fullName evidence="3">Homeobox protein Hox-D11b-like</fullName>
    </submittedName>
</protein>
<organism evidence="2 3">
    <name type="scientific">Lates calcarifer</name>
    <name type="common">Barramundi</name>
    <name type="synonym">Holocentrus calcarifer</name>
    <dbReference type="NCBI Taxonomy" id="8187"/>
    <lineage>
        <taxon>Eukaryota</taxon>
        <taxon>Metazoa</taxon>
        <taxon>Chordata</taxon>
        <taxon>Craniata</taxon>
        <taxon>Vertebrata</taxon>
        <taxon>Euteleostomi</taxon>
        <taxon>Actinopterygii</taxon>
        <taxon>Neopterygii</taxon>
        <taxon>Teleostei</taxon>
        <taxon>Neoteleostei</taxon>
        <taxon>Acanthomorphata</taxon>
        <taxon>Carangaria</taxon>
        <taxon>Carangaria incertae sedis</taxon>
        <taxon>Centropomidae</taxon>
        <taxon>Lates</taxon>
    </lineage>
</organism>
<evidence type="ECO:0000256" key="1">
    <source>
        <dbReference type="SAM" id="MobiDB-lite"/>
    </source>
</evidence>
<sequence length="310" mass="34516">MYLPNCTYPSKFDFGSTTSPFLTENGKALPDHNTASARRLSEYRGYCYHEPRQQYPPPGKWTLYQATSPPPSLNLPGKAVYHEYRGLRSQSETIFNRSKDSFLYGGTVYGASDPRFHAHAFAGDPWSFPGRYKTYTPDSQFTAGPSRILPPVFDQFFENYAEDAEDQKAGTAAGNQREKETLRSEWTNCHSGERSEVRAGSESLLAGKEDEEDAPSSSGGGGNSKHDPTMPPVKRKKRCPYSKAADQRAGDRVSIQHLHQQGQTHAAVPPSAPHRSTGENLVPEQKNEREETEKRETAVLRTIPTVLMDG</sequence>
<feature type="region of interest" description="Disordered" evidence="1">
    <location>
        <begin position="165"/>
        <end position="310"/>
    </location>
</feature>
<accession>A0AAJ7Q828</accession>
<evidence type="ECO:0000313" key="2">
    <source>
        <dbReference type="Proteomes" id="UP000694890"/>
    </source>
</evidence>
<dbReference type="KEGG" id="lcf:108895166"/>